<evidence type="ECO:0000256" key="5">
    <source>
        <dbReference type="ARBA" id="ARBA00022723"/>
    </source>
</evidence>
<dbReference type="EC" id="2.7.1.180" evidence="1 10"/>
<dbReference type="GO" id="GO:0016740">
    <property type="term" value="F:transferase activity"/>
    <property type="evidence" value="ECO:0007669"/>
    <property type="project" value="UniProtKB-UniRule"/>
</dbReference>
<dbReference type="GO" id="GO:0046872">
    <property type="term" value="F:metal ion binding"/>
    <property type="evidence" value="ECO:0007669"/>
    <property type="project" value="UniProtKB-UniRule"/>
</dbReference>
<keyword evidence="3 10" id="KW-0285">Flavoprotein</keyword>
<name>A0A176YBM7_9BRAD</name>
<gene>
    <name evidence="12" type="ORF">AYJ54_27625</name>
</gene>
<keyword evidence="13" id="KW-1185">Reference proteome</keyword>
<evidence type="ECO:0000256" key="8">
    <source>
        <dbReference type="ARBA" id="ARBA00031306"/>
    </source>
</evidence>
<comment type="caution">
    <text evidence="12">The sequence shown here is derived from an EMBL/GenBank/DDBJ whole genome shotgun (WGS) entry which is preliminary data.</text>
</comment>
<evidence type="ECO:0000256" key="3">
    <source>
        <dbReference type="ARBA" id="ARBA00022630"/>
    </source>
</evidence>
<dbReference type="InterPro" id="IPR024932">
    <property type="entry name" value="ApbE"/>
</dbReference>
<dbReference type="Pfam" id="PF02424">
    <property type="entry name" value="ApbE"/>
    <property type="match status" value="1"/>
</dbReference>
<organism evidence="12 13">
    <name type="scientific">Bradyrhizobium centrolobii</name>
    <dbReference type="NCBI Taxonomy" id="1505087"/>
    <lineage>
        <taxon>Bacteria</taxon>
        <taxon>Pseudomonadati</taxon>
        <taxon>Pseudomonadota</taxon>
        <taxon>Alphaproteobacteria</taxon>
        <taxon>Hyphomicrobiales</taxon>
        <taxon>Nitrobacteraceae</taxon>
        <taxon>Bradyrhizobium</taxon>
    </lineage>
</organism>
<dbReference type="PANTHER" id="PTHR30040">
    <property type="entry name" value="THIAMINE BIOSYNTHESIS LIPOPROTEIN APBE"/>
    <property type="match status" value="1"/>
</dbReference>
<evidence type="ECO:0000256" key="1">
    <source>
        <dbReference type="ARBA" id="ARBA00011955"/>
    </source>
</evidence>
<comment type="catalytic activity">
    <reaction evidence="9 10">
        <text>L-threonyl-[protein] + FAD = FMN-L-threonyl-[protein] + AMP + H(+)</text>
        <dbReference type="Rhea" id="RHEA:36847"/>
        <dbReference type="Rhea" id="RHEA-COMP:11060"/>
        <dbReference type="Rhea" id="RHEA-COMP:11061"/>
        <dbReference type="ChEBI" id="CHEBI:15378"/>
        <dbReference type="ChEBI" id="CHEBI:30013"/>
        <dbReference type="ChEBI" id="CHEBI:57692"/>
        <dbReference type="ChEBI" id="CHEBI:74257"/>
        <dbReference type="ChEBI" id="CHEBI:456215"/>
        <dbReference type="EC" id="2.7.1.180"/>
    </reaction>
</comment>
<dbReference type="RefSeq" id="WP_063706767.1">
    <property type="nucleotide sequence ID" value="NZ_LUUB01000098.1"/>
</dbReference>
<evidence type="ECO:0000256" key="9">
    <source>
        <dbReference type="ARBA" id="ARBA00048540"/>
    </source>
</evidence>
<keyword evidence="7 10" id="KW-0460">Magnesium</keyword>
<evidence type="ECO:0000256" key="11">
    <source>
        <dbReference type="PIRSR" id="PIRSR006268-2"/>
    </source>
</evidence>
<dbReference type="InterPro" id="IPR003374">
    <property type="entry name" value="ApbE-like_sf"/>
</dbReference>
<comment type="similarity">
    <text evidence="10">Belongs to the ApbE family.</text>
</comment>
<evidence type="ECO:0000256" key="6">
    <source>
        <dbReference type="ARBA" id="ARBA00022827"/>
    </source>
</evidence>
<proteinExistence type="inferred from homology"/>
<dbReference type="Gene3D" id="3.10.520.10">
    <property type="entry name" value="ApbE-like domains"/>
    <property type="match status" value="1"/>
</dbReference>
<dbReference type="Proteomes" id="UP000076959">
    <property type="component" value="Unassembled WGS sequence"/>
</dbReference>
<dbReference type="STRING" id="1505087.AYJ54_27625"/>
<accession>A0A176YBM7</accession>
<evidence type="ECO:0000256" key="7">
    <source>
        <dbReference type="ARBA" id="ARBA00022842"/>
    </source>
</evidence>
<feature type="binding site" evidence="11">
    <location>
        <position position="256"/>
    </location>
    <ligand>
        <name>Mg(2+)</name>
        <dbReference type="ChEBI" id="CHEBI:18420"/>
    </ligand>
</feature>
<dbReference type="PIRSF" id="PIRSF006268">
    <property type="entry name" value="ApbE"/>
    <property type="match status" value="1"/>
</dbReference>
<evidence type="ECO:0000256" key="4">
    <source>
        <dbReference type="ARBA" id="ARBA00022679"/>
    </source>
</evidence>
<dbReference type="SUPFAM" id="SSF143631">
    <property type="entry name" value="ApbE-like"/>
    <property type="match status" value="1"/>
</dbReference>
<dbReference type="AlphaFoldDB" id="A0A176YBM7"/>
<evidence type="ECO:0000256" key="10">
    <source>
        <dbReference type="PIRNR" id="PIRNR006268"/>
    </source>
</evidence>
<evidence type="ECO:0000256" key="2">
    <source>
        <dbReference type="ARBA" id="ARBA00016337"/>
    </source>
</evidence>
<dbReference type="EMBL" id="LUUB01000098">
    <property type="protein sequence ID" value="OAF02331.1"/>
    <property type="molecule type" value="Genomic_DNA"/>
</dbReference>
<keyword evidence="4 10" id="KW-0808">Transferase</keyword>
<keyword evidence="5 10" id="KW-0479">Metal-binding</keyword>
<protein>
    <recommendedName>
        <fullName evidence="2 10">FAD:protein FMN transferase</fullName>
        <ecNumber evidence="1 10">2.7.1.180</ecNumber>
    </recommendedName>
    <alternativeName>
        <fullName evidence="8 10">Flavin transferase</fullName>
    </alternativeName>
</protein>
<dbReference type="PANTHER" id="PTHR30040:SF2">
    <property type="entry name" value="FAD:PROTEIN FMN TRANSFERASE"/>
    <property type="match status" value="1"/>
</dbReference>
<feature type="binding site" evidence="11">
    <location>
        <position position="148"/>
    </location>
    <ligand>
        <name>Mg(2+)</name>
        <dbReference type="ChEBI" id="CHEBI:18420"/>
    </ligand>
</feature>
<reference evidence="12 13" key="1">
    <citation type="submission" date="2016-03" db="EMBL/GenBank/DDBJ databases">
        <title>Draft Genome Sequence of the Strain BR 10245 (Bradyrhizobium sp.) isolated from nodules of Centrolobium paraense.</title>
        <authorList>
            <person name="Simoes-Araujo J.L.Sr."/>
            <person name="Barauna A.C."/>
            <person name="Silva K."/>
            <person name="Zilli J.E."/>
        </authorList>
    </citation>
    <scope>NUCLEOTIDE SEQUENCE [LARGE SCALE GENOMIC DNA]</scope>
    <source>
        <strain evidence="12 13">BR 10245</strain>
    </source>
</reference>
<evidence type="ECO:0000313" key="13">
    <source>
        <dbReference type="Proteomes" id="UP000076959"/>
    </source>
</evidence>
<dbReference type="OrthoDB" id="9778595at2"/>
<sequence>MAIASDSIRRARPLLGTFVEIEVAGARRSDMDGAIDAAFDAVAQVHRLMSFHEPDSDVSRLNREAGIRPLRVHAWTFEVLQTAVELHRRSGGLFDITIAPALQTMGLLPLLKDKPASAPIARSADAIELLPDQQVNFRSTDVTIDLGGIAKGFAVDRAVAALRDFGIPGGMVNAGGDLRAFGAEPRAVHVRDPRDPGRLICRIDVADQALASTARRVELFDSSDPGCSAVIDPATQRPASLIDGVTVRAPSCMVADALTKVVMISGTDAGQLLECYQAGALLISADGDVQITSDWHQAVHLAA</sequence>
<keyword evidence="6 10" id="KW-0274">FAD</keyword>
<evidence type="ECO:0000313" key="12">
    <source>
        <dbReference type="EMBL" id="OAF02331.1"/>
    </source>
</evidence>
<comment type="cofactor">
    <cofactor evidence="11">
        <name>Mg(2+)</name>
        <dbReference type="ChEBI" id="CHEBI:18420"/>
    </cofactor>
    <cofactor evidence="11">
        <name>Mn(2+)</name>
        <dbReference type="ChEBI" id="CHEBI:29035"/>
    </cofactor>
    <text evidence="11">Magnesium. Can also use manganese.</text>
</comment>